<dbReference type="InterPro" id="IPR014777">
    <property type="entry name" value="4pyrrole_Mease_sub1"/>
</dbReference>
<feature type="binding site" evidence="6">
    <location>
        <begin position="115"/>
        <end position="116"/>
    </location>
    <ligand>
        <name>S-adenosyl-L-methionine</name>
        <dbReference type="ChEBI" id="CHEBI:59789"/>
    </ligand>
</feature>
<evidence type="ECO:0000259" key="7">
    <source>
        <dbReference type="Pfam" id="PF00590"/>
    </source>
</evidence>
<dbReference type="GO" id="GO:0017183">
    <property type="term" value="P:protein histidyl modification to diphthamide"/>
    <property type="evidence" value="ECO:0007669"/>
    <property type="project" value="UniProtKB-UniPathway"/>
</dbReference>
<dbReference type="InterPro" id="IPR035996">
    <property type="entry name" value="4pyrrol_Methylase_sf"/>
</dbReference>
<dbReference type="Gene3D" id="3.30.950.10">
    <property type="entry name" value="Methyltransferase, Cobalt-precorrin-4 Transmethylase, Domain 2"/>
    <property type="match status" value="1"/>
</dbReference>
<feature type="domain" description="Tetrapyrrole methylase" evidence="7">
    <location>
        <begin position="4"/>
        <end position="167"/>
    </location>
</feature>
<feature type="binding site" evidence="6">
    <location>
        <position position="90"/>
    </location>
    <ligand>
        <name>S-adenosyl-L-methionine</name>
        <dbReference type="ChEBI" id="CHEBI:59789"/>
    </ligand>
</feature>
<dbReference type="PANTHER" id="PTHR10882:SF0">
    <property type="entry name" value="DIPHTHINE METHYL ESTER SYNTHASE"/>
    <property type="match status" value="1"/>
</dbReference>
<dbReference type="CDD" id="cd11647">
    <property type="entry name" value="DHP5_DphB"/>
    <property type="match status" value="1"/>
</dbReference>
<dbReference type="STRING" id="583356.Igag_0048"/>
<name>E0SPF8_IGNAA</name>
<evidence type="ECO:0000313" key="9">
    <source>
        <dbReference type="Proteomes" id="UP000001304"/>
    </source>
</evidence>
<evidence type="ECO:0000313" key="8">
    <source>
        <dbReference type="EMBL" id="ADM26901.1"/>
    </source>
</evidence>
<reference evidence="8 9" key="1">
    <citation type="journal article" date="2010" name="Stand. Genomic Sci.">
        <title>Complete genome sequence of Ignisphaera aggregans type strain (AQ1.S1).</title>
        <authorList>
            <person name="Goker M."/>
            <person name="Held B."/>
            <person name="Lapidus A."/>
            <person name="Nolan M."/>
            <person name="Spring S."/>
            <person name="Yasawong M."/>
            <person name="Lucas S."/>
            <person name="Glavina Del Rio T."/>
            <person name="Tice H."/>
            <person name="Cheng J.F."/>
            <person name="Goodwin L."/>
            <person name="Tapia R."/>
            <person name="Pitluck S."/>
            <person name="Liolios K."/>
            <person name="Ivanova N."/>
            <person name="Mavromatis K."/>
            <person name="Mikhailova N."/>
            <person name="Pati A."/>
            <person name="Chen A."/>
            <person name="Palaniappan K."/>
            <person name="Brambilla E."/>
            <person name="Land M."/>
            <person name="Hauser L."/>
            <person name="Chang Y.J."/>
            <person name="Jeffries C.D."/>
            <person name="Brettin T."/>
            <person name="Detter J.C."/>
            <person name="Han C."/>
            <person name="Rohde M."/>
            <person name="Sikorski J."/>
            <person name="Woyke T."/>
            <person name="Bristow J."/>
            <person name="Eisen J.A."/>
            <person name="Markowitz V."/>
            <person name="Hugenholtz P."/>
            <person name="Kyrpides N.C."/>
            <person name="Klenk H.P."/>
        </authorList>
    </citation>
    <scope>NUCLEOTIDE SEQUENCE [LARGE SCALE GENOMIC DNA]</scope>
    <source>
        <strain evidence="9">DSM 17230 / JCM 13409 / AQ1.S1</strain>
    </source>
</reference>
<feature type="binding site" evidence="6">
    <location>
        <position position="167"/>
    </location>
    <ligand>
        <name>S-adenosyl-L-methionine</name>
        <dbReference type="ChEBI" id="CHEBI:59789"/>
    </ligand>
</feature>
<evidence type="ECO:0000256" key="5">
    <source>
        <dbReference type="ARBA" id="ARBA00022691"/>
    </source>
</evidence>
<keyword evidence="3 8" id="KW-0489">Methyltransferase</keyword>
<dbReference type="HOGENOM" id="CLU_066040_0_0_2"/>
<dbReference type="NCBIfam" id="TIGR00522">
    <property type="entry name" value="dph5"/>
    <property type="match status" value="1"/>
</dbReference>
<evidence type="ECO:0000256" key="3">
    <source>
        <dbReference type="ARBA" id="ARBA00022603"/>
    </source>
</evidence>
<dbReference type="InterPro" id="IPR014776">
    <property type="entry name" value="4pyrrole_Mease_sub2"/>
</dbReference>
<evidence type="ECO:0000256" key="6">
    <source>
        <dbReference type="PIRSR" id="PIRSR036432-1"/>
    </source>
</evidence>
<evidence type="ECO:0000256" key="4">
    <source>
        <dbReference type="ARBA" id="ARBA00022679"/>
    </source>
</evidence>
<dbReference type="EMBL" id="CP002098">
    <property type="protein sequence ID" value="ADM26901.1"/>
    <property type="molecule type" value="Genomic_DNA"/>
</dbReference>
<dbReference type="GO" id="GO:0032259">
    <property type="term" value="P:methylation"/>
    <property type="evidence" value="ECO:0007669"/>
    <property type="project" value="UniProtKB-KW"/>
</dbReference>
<dbReference type="PANTHER" id="PTHR10882">
    <property type="entry name" value="DIPHTHINE SYNTHASE"/>
    <property type="match status" value="1"/>
</dbReference>
<evidence type="ECO:0000256" key="1">
    <source>
        <dbReference type="ARBA" id="ARBA00005156"/>
    </source>
</evidence>
<feature type="binding site" evidence="6">
    <location>
        <position position="87"/>
    </location>
    <ligand>
        <name>S-adenosyl-L-methionine</name>
        <dbReference type="ChEBI" id="CHEBI:59789"/>
    </ligand>
</feature>
<sequence>MLRFIGLGLSIDNIPIGNLKKLFECQKIFIDSYTSIWFPNIDLLVDILVKSGKSVVVARRDDLEGSAIRRILSESRDYDICIATPGDPFIATTHSAILSEALRMGIAVEISPSSSIVNVGISMSCLQIYRFGKIVTVVRPKNGIVYEYPFDVLKLNRELNLHTLMLLEIDVENNYYMNPREAIEILLEIQRMRGEEILGKDDKIIVLEALMSSSGRIYIESVESILRRSPDEYRFYPYTIIIPARVLHPIERECLENIDRVLYIHSINEKELLNIASYIFR</sequence>
<keyword evidence="4 8" id="KW-0808">Transferase</keyword>
<dbReference type="PIRSF" id="PIRSF036432">
    <property type="entry name" value="Diphthine_synth"/>
    <property type="match status" value="1"/>
</dbReference>
<dbReference type="AlphaFoldDB" id="E0SPF8"/>
<comment type="pathway">
    <text evidence="1">Protein modification; peptidyl-diphthamide biosynthesis.</text>
</comment>
<dbReference type="InterPro" id="IPR004551">
    <property type="entry name" value="Dphthn_synthase"/>
</dbReference>
<comment type="similarity">
    <text evidence="2">Belongs to the diphthine synthase family.</text>
</comment>
<protein>
    <submittedName>
        <fullName evidence="8">Diphthine synthase</fullName>
        <ecNumber evidence="8">2.1.1.98</ecNumber>
    </submittedName>
</protein>
<dbReference type="Proteomes" id="UP000001304">
    <property type="component" value="Chromosome"/>
</dbReference>
<dbReference type="InterPro" id="IPR000878">
    <property type="entry name" value="4pyrrol_Mease"/>
</dbReference>
<proteinExistence type="inferred from homology"/>
<evidence type="ECO:0000256" key="2">
    <source>
        <dbReference type="ARBA" id="ARBA00006729"/>
    </source>
</evidence>
<dbReference type="SUPFAM" id="SSF53790">
    <property type="entry name" value="Tetrapyrrole methylase"/>
    <property type="match status" value="1"/>
</dbReference>
<dbReference type="Gene3D" id="3.40.1010.10">
    <property type="entry name" value="Cobalt-precorrin-4 Transmethylase, Domain 1"/>
    <property type="match status" value="1"/>
</dbReference>
<feature type="binding site" evidence="6">
    <location>
        <position position="9"/>
    </location>
    <ligand>
        <name>S-adenosyl-L-methionine</name>
        <dbReference type="ChEBI" id="CHEBI:59789"/>
    </ligand>
</feature>
<gene>
    <name evidence="8" type="ordered locus">Igag_0048</name>
</gene>
<dbReference type="GO" id="GO:0004164">
    <property type="term" value="F:diphthine synthase activity"/>
    <property type="evidence" value="ECO:0007669"/>
    <property type="project" value="UniProtKB-EC"/>
</dbReference>
<accession>E0SPF8</accession>
<organism evidence="8 9">
    <name type="scientific">Ignisphaera aggregans (strain DSM 17230 / JCM 13409 / AQ1.S1)</name>
    <dbReference type="NCBI Taxonomy" id="583356"/>
    <lineage>
        <taxon>Archaea</taxon>
        <taxon>Thermoproteota</taxon>
        <taxon>Thermoprotei</taxon>
        <taxon>Desulfurococcales</taxon>
        <taxon>Desulfurococcaceae</taxon>
        <taxon>Ignisphaera</taxon>
    </lineage>
</organism>
<dbReference type="EC" id="2.1.1.98" evidence="8"/>
<dbReference type="BioCyc" id="IAGG583356:GHAH-52-MONOMER"/>
<feature type="binding site" evidence="6">
    <location>
        <position position="211"/>
    </location>
    <ligand>
        <name>S-adenosyl-L-methionine</name>
        <dbReference type="ChEBI" id="CHEBI:59789"/>
    </ligand>
</feature>
<dbReference type="UniPathway" id="UPA00559"/>
<keyword evidence="9" id="KW-1185">Reference proteome</keyword>
<dbReference type="KEGG" id="iag:Igag_0048"/>
<dbReference type="Pfam" id="PF00590">
    <property type="entry name" value="TP_methylase"/>
    <property type="match status" value="1"/>
</dbReference>
<keyword evidence="5 6" id="KW-0949">S-adenosyl-L-methionine</keyword>